<evidence type="ECO:0000313" key="2">
    <source>
        <dbReference type="EMBL" id="OHA00620.1"/>
    </source>
</evidence>
<sequence>MKNQVTLKIKKLNIQHEKEASVYDQARAWNDVAPLTHESIKDISINWKEAAVLDVASGTGRVAEYFRNKARLVIGVDISSDMLGVAVAEKRLDMAVVASGEKLPFLANSFDLLYCRSALHYMDIRKALTEWVRVTKDGGWIIISDVSFEDTEVNQWYAKMLKIILKEMVLVPHQKIIRTFHALGQKRCDYKIHMVRGSLNDVLRRKHTSRRHADAVRRMLETAPEKVRQALKITKAGDDYEFDFGMTITRCNIIKYRR</sequence>
<protein>
    <recommendedName>
        <fullName evidence="1">Methyltransferase type 11 domain-containing protein</fullName>
    </recommendedName>
</protein>
<dbReference type="Proteomes" id="UP000177362">
    <property type="component" value="Unassembled WGS sequence"/>
</dbReference>
<dbReference type="Pfam" id="PF08241">
    <property type="entry name" value="Methyltransf_11"/>
    <property type="match status" value="1"/>
</dbReference>
<dbReference type="PANTHER" id="PTHR43591:SF110">
    <property type="entry name" value="RHODANESE DOMAIN-CONTAINING PROTEIN"/>
    <property type="match status" value="1"/>
</dbReference>
<dbReference type="AlphaFoldDB" id="A0A1G2KMF0"/>
<reference evidence="2 3" key="1">
    <citation type="journal article" date="2016" name="Nat. Commun.">
        <title>Thousands of microbial genomes shed light on interconnected biogeochemical processes in an aquifer system.</title>
        <authorList>
            <person name="Anantharaman K."/>
            <person name="Brown C.T."/>
            <person name="Hug L.A."/>
            <person name="Sharon I."/>
            <person name="Castelle C.J."/>
            <person name="Probst A.J."/>
            <person name="Thomas B.C."/>
            <person name="Singh A."/>
            <person name="Wilkins M.J."/>
            <person name="Karaoz U."/>
            <person name="Brodie E.L."/>
            <person name="Williams K.H."/>
            <person name="Hubbard S.S."/>
            <person name="Banfield J.F."/>
        </authorList>
    </citation>
    <scope>NUCLEOTIDE SEQUENCE [LARGE SCALE GENOMIC DNA]</scope>
</reference>
<dbReference type="EMBL" id="MHQJ01000041">
    <property type="protein sequence ID" value="OHA00620.1"/>
    <property type="molecule type" value="Genomic_DNA"/>
</dbReference>
<evidence type="ECO:0000259" key="1">
    <source>
        <dbReference type="Pfam" id="PF08241"/>
    </source>
</evidence>
<proteinExistence type="predicted"/>
<comment type="caution">
    <text evidence="2">The sequence shown here is derived from an EMBL/GenBank/DDBJ whole genome shotgun (WGS) entry which is preliminary data.</text>
</comment>
<dbReference type="InterPro" id="IPR029063">
    <property type="entry name" value="SAM-dependent_MTases_sf"/>
</dbReference>
<accession>A0A1G2KMF0</accession>
<dbReference type="SUPFAM" id="SSF53335">
    <property type="entry name" value="S-adenosyl-L-methionine-dependent methyltransferases"/>
    <property type="match status" value="1"/>
</dbReference>
<organism evidence="2 3">
    <name type="scientific">Candidatus Sungbacteria bacterium RIFCSPHIGHO2_02_FULL_49_12</name>
    <dbReference type="NCBI Taxonomy" id="1802271"/>
    <lineage>
        <taxon>Bacteria</taxon>
        <taxon>Candidatus Sungiibacteriota</taxon>
    </lineage>
</organism>
<dbReference type="GO" id="GO:0008757">
    <property type="term" value="F:S-adenosylmethionine-dependent methyltransferase activity"/>
    <property type="evidence" value="ECO:0007669"/>
    <property type="project" value="InterPro"/>
</dbReference>
<dbReference type="PANTHER" id="PTHR43591">
    <property type="entry name" value="METHYLTRANSFERASE"/>
    <property type="match status" value="1"/>
</dbReference>
<evidence type="ECO:0000313" key="3">
    <source>
        <dbReference type="Proteomes" id="UP000177362"/>
    </source>
</evidence>
<name>A0A1G2KMF0_9BACT</name>
<dbReference type="CDD" id="cd02440">
    <property type="entry name" value="AdoMet_MTases"/>
    <property type="match status" value="1"/>
</dbReference>
<dbReference type="InterPro" id="IPR013216">
    <property type="entry name" value="Methyltransf_11"/>
</dbReference>
<feature type="domain" description="Methyltransferase type 11" evidence="1">
    <location>
        <begin position="53"/>
        <end position="143"/>
    </location>
</feature>
<dbReference type="STRING" id="1802271.A3C11_01815"/>
<gene>
    <name evidence="2" type="ORF">A3C11_01815</name>
</gene>
<dbReference type="Gene3D" id="3.40.50.150">
    <property type="entry name" value="Vaccinia Virus protein VP39"/>
    <property type="match status" value="1"/>
</dbReference>